<reference evidence="1 2" key="1">
    <citation type="submission" date="2018-02" db="EMBL/GenBank/DDBJ databases">
        <title>Acetobacter orientalis genome.</title>
        <authorList>
            <person name="Nakashima N."/>
            <person name="Tamura T."/>
        </authorList>
    </citation>
    <scope>NUCLEOTIDE SEQUENCE [LARGE SCALE GENOMIC DNA]</scope>
    <source>
        <strain evidence="1 2">FAN1</strain>
    </source>
</reference>
<dbReference type="Proteomes" id="UP000270034">
    <property type="component" value="Chromosome"/>
</dbReference>
<sequence length="41" mass="4774">MYDPINDDQMITLTYQIDDIQYDEGQNAFMTISLTEIKKGT</sequence>
<name>A0A2Z5ZIF3_9PROT</name>
<dbReference type="AlphaFoldDB" id="A0A2Z5ZIF3"/>
<protein>
    <submittedName>
        <fullName evidence="1">Uncharacterized protein</fullName>
    </submittedName>
</protein>
<accession>A0A2Z5ZIF3</accession>
<organism evidence="1 2">
    <name type="scientific">Acetobacter orientalis</name>
    <dbReference type="NCBI Taxonomy" id="146474"/>
    <lineage>
        <taxon>Bacteria</taxon>
        <taxon>Pseudomonadati</taxon>
        <taxon>Pseudomonadota</taxon>
        <taxon>Alphaproteobacteria</taxon>
        <taxon>Acetobacterales</taxon>
        <taxon>Acetobacteraceae</taxon>
        <taxon>Acetobacter</taxon>
    </lineage>
</organism>
<evidence type="ECO:0000313" key="2">
    <source>
        <dbReference type="Proteomes" id="UP000270034"/>
    </source>
</evidence>
<proteinExistence type="predicted"/>
<dbReference type="EMBL" id="AP018515">
    <property type="protein sequence ID" value="BBC80283.1"/>
    <property type="molecule type" value="Genomic_DNA"/>
</dbReference>
<gene>
    <name evidence="1" type="ORF">AcetOrient_orf02891</name>
</gene>
<dbReference type="KEGG" id="aot:AcetOri_orf02891"/>
<evidence type="ECO:0000313" key="1">
    <source>
        <dbReference type="EMBL" id="BBC80283.1"/>
    </source>
</evidence>